<feature type="binding site" evidence="8">
    <location>
        <position position="153"/>
    </location>
    <ligand>
        <name>(R)-pantoate</name>
        <dbReference type="ChEBI" id="CHEBI:15980"/>
    </ligand>
</feature>
<dbReference type="GO" id="GO:0005524">
    <property type="term" value="F:ATP binding"/>
    <property type="evidence" value="ECO:0007669"/>
    <property type="project" value="UniProtKB-KW"/>
</dbReference>
<feature type="binding site" evidence="8">
    <location>
        <begin position="184"/>
        <end position="187"/>
    </location>
    <ligand>
        <name>ATP</name>
        <dbReference type="ChEBI" id="CHEBI:30616"/>
    </ligand>
</feature>
<proteinExistence type="inferred from homology"/>
<dbReference type="NCBIfam" id="TIGR00125">
    <property type="entry name" value="cyt_tran_rel"/>
    <property type="match status" value="1"/>
</dbReference>
<reference evidence="9 12" key="2">
    <citation type="submission" date="2019-10" db="EMBL/GenBank/DDBJ databases">
        <title>Prolixibacter strains distinguished by the presence of nitrate reductase genes were adept at nitrate-dependent anaerobic corrosion of metallic iron and carbon steel.</title>
        <authorList>
            <person name="Iino T."/>
            <person name="Shono N."/>
            <person name="Ito K."/>
            <person name="Nakamura R."/>
            <person name="Sueoka K."/>
            <person name="Harayama S."/>
            <person name="Ohkuma M."/>
        </authorList>
    </citation>
    <scope>NUCLEOTIDE SEQUENCE [LARGE SCALE GENOMIC DNA]</scope>
    <source>
        <strain evidence="9 12">MIC1-1</strain>
    </source>
</reference>
<evidence type="ECO:0000256" key="3">
    <source>
        <dbReference type="ARBA" id="ARBA00022598"/>
    </source>
</evidence>
<comment type="function">
    <text evidence="8">Catalyzes the condensation of pantoate with beta-alanine in an ATP-dependent reaction via a pantoyl-adenylate intermediate.</text>
</comment>
<dbReference type="NCBIfam" id="TIGR00018">
    <property type="entry name" value="panC"/>
    <property type="match status" value="1"/>
</dbReference>
<dbReference type="EMBL" id="PYGC01000002">
    <property type="protein sequence ID" value="PSK84541.1"/>
    <property type="molecule type" value="Genomic_DNA"/>
</dbReference>
<evidence type="ECO:0000313" key="9">
    <source>
        <dbReference type="EMBL" id="GET20712.1"/>
    </source>
</evidence>
<evidence type="ECO:0000313" key="10">
    <source>
        <dbReference type="EMBL" id="PSK84541.1"/>
    </source>
</evidence>
<feature type="binding site" evidence="8">
    <location>
        <position position="176"/>
    </location>
    <ligand>
        <name>ATP</name>
        <dbReference type="ChEBI" id="CHEBI:30616"/>
    </ligand>
</feature>
<dbReference type="PANTHER" id="PTHR21299">
    <property type="entry name" value="CYTIDYLATE KINASE/PANTOATE-BETA-ALANINE LIGASE"/>
    <property type="match status" value="1"/>
</dbReference>
<keyword evidence="8" id="KW-0963">Cytoplasm</keyword>
<dbReference type="CDD" id="cd00560">
    <property type="entry name" value="PanC"/>
    <property type="match status" value="1"/>
</dbReference>
<feature type="active site" description="Proton donor" evidence="8">
    <location>
        <position position="37"/>
    </location>
</feature>
<keyword evidence="3 8" id="KW-0436">Ligase</keyword>
<dbReference type="Proteomes" id="UP000396862">
    <property type="component" value="Unassembled WGS sequence"/>
</dbReference>
<dbReference type="HAMAP" id="MF_00158">
    <property type="entry name" value="PanC"/>
    <property type="match status" value="1"/>
</dbReference>
<keyword evidence="12" id="KW-1185">Reference proteome</keyword>
<keyword evidence="5 8" id="KW-0547">Nucleotide-binding</keyword>
<comment type="catalytic activity">
    <reaction evidence="7 8">
        <text>(R)-pantoate + beta-alanine + ATP = (R)-pantothenate + AMP + diphosphate + H(+)</text>
        <dbReference type="Rhea" id="RHEA:10912"/>
        <dbReference type="ChEBI" id="CHEBI:15378"/>
        <dbReference type="ChEBI" id="CHEBI:15980"/>
        <dbReference type="ChEBI" id="CHEBI:29032"/>
        <dbReference type="ChEBI" id="CHEBI:30616"/>
        <dbReference type="ChEBI" id="CHEBI:33019"/>
        <dbReference type="ChEBI" id="CHEBI:57966"/>
        <dbReference type="ChEBI" id="CHEBI:456215"/>
        <dbReference type="EC" id="6.3.2.1"/>
    </reaction>
</comment>
<evidence type="ECO:0000256" key="8">
    <source>
        <dbReference type="HAMAP-Rule" id="MF_00158"/>
    </source>
</evidence>
<evidence type="ECO:0000313" key="11">
    <source>
        <dbReference type="Proteomes" id="UP000240621"/>
    </source>
</evidence>
<comment type="subunit">
    <text evidence="8">Homodimer.</text>
</comment>
<dbReference type="GO" id="GO:0005829">
    <property type="term" value="C:cytosol"/>
    <property type="evidence" value="ECO:0007669"/>
    <property type="project" value="TreeGrafter"/>
</dbReference>
<evidence type="ECO:0000256" key="6">
    <source>
        <dbReference type="ARBA" id="ARBA00022840"/>
    </source>
</evidence>
<feature type="binding site" evidence="8">
    <location>
        <position position="61"/>
    </location>
    <ligand>
        <name>(R)-pantoate</name>
        <dbReference type="ChEBI" id="CHEBI:15980"/>
    </ligand>
</feature>
<evidence type="ECO:0000256" key="4">
    <source>
        <dbReference type="ARBA" id="ARBA00022655"/>
    </source>
</evidence>
<dbReference type="InterPro" id="IPR003721">
    <property type="entry name" value="Pantoate_ligase"/>
</dbReference>
<comment type="caution">
    <text evidence="10">The sequence shown here is derived from an EMBL/GenBank/DDBJ whole genome shotgun (WGS) entry which is preliminary data.</text>
</comment>
<feature type="binding site" evidence="8">
    <location>
        <begin position="30"/>
        <end position="37"/>
    </location>
    <ligand>
        <name>ATP</name>
        <dbReference type="ChEBI" id="CHEBI:30616"/>
    </ligand>
</feature>
<dbReference type="RefSeq" id="WP_106541132.1">
    <property type="nucleotide sequence ID" value="NZ_BLAU01000001.1"/>
</dbReference>
<comment type="similarity">
    <text evidence="2 8">Belongs to the pantothenate synthetase family.</text>
</comment>
<evidence type="ECO:0000256" key="7">
    <source>
        <dbReference type="ARBA" id="ARBA00048258"/>
    </source>
</evidence>
<evidence type="ECO:0000313" key="12">
    <source>
        <dbReference type="Proteomes" id="UP000396862"/>
    </source>
</evidence>
<dbReference type="Gene3D" id="3.40.50.620">
    <property type="entry name" value="HUPs"/>
    <property type="match status" value="1"/>
</dbReference>
<dbReference type="Pfam" id="PF02569">
    <property type="entry name" value="Pantoate_ligase"/>
    <property type="match status" value="1"/>
</dbReference>
<gene>
    <name evidence="8 9" type="primary">panC</name>
    <name evidence="10" type="ORF">CLV93_102330</name>
    <name evidence="9" type="ORF">JCM18694_09580</name>
</gene>
<dbReference type="FunFam" id="3.40.50.620:FF:000013">
    <property type="entry name" value="Pantothenate synthetase"/>
    <property type="match status" value="1"/>
</dbReference>
<reference evidence="10 11" key="1">
    <citation type="submission" date="2018-03" db="EMBL/GenBank/DDBJ databases">
        <title>Genomic Encyclopedia of Archaeal and Bacterial Type Strains, Phase II (KMG-II): from individual species to whole genera.</title>
        <authorList>
            <person name="Goeker M."/>
        </authorList>
    </citation>
    <scope>NUCLEOTIDE SEQUENCE [LARGE SCALE GENOMIC DNA]</scope>
    <source>
        <strain evidence="10 11">DSM 27267</strain>
    </source>
</reference>
<dbReference type="EC" id="6.3.2.1" evidence="8"/>
<comment type="pathway">
    <text evidence="1 8">Cofactor biosynthesis; (R)-pantothenate biosynthesis; (R)-pantothenate from (R)-pantoate and beta-alanine: step 1/1.</text>
</comment>
<dbReference type="Proteomes" id="UP000240621">
    <property type="component" value="Unassembled WGS sequence"/>
</dbReference>
<evidence type="ECO:0000256" key="1">
    <source>
        <dbReference type="ARBA" id="ARBA00004990"/>
    </source>
</evidence>
<dbReference type="GO" id="GO:0015940">
    <property type="term" value="P:pantothenate biosynthetic process"/>
    <property type="evidence" value="ECO:0007669"/>
    <property type="project" value="UniProtKB-UniRule"/>
</dbReference>
<dbReference type="InterPro" id="IPR042176">
    <property type="entry name" value="Pantoate_ligase_C"/>
</dbReference>
<organism evidence="10 11">
    <name type="scientific">Prolixibacter denitrificans</name>
    <dbReference type="NCBI Taxonomy" id="1541063"/>
    <lineage>
        <taxon>Bacteria</taxon>
        <taxon>Pseudomonadati</taxon>
        <taxon>Bacteroidota</taxon>
        <taxon>Bacteroidia</taxon>
        <taxon>Marinilabiliales</taxon>
        <taxon>Prolixibacteraceae</taxon>
        <taxon>Prolixibacter</taxon>
    </lineage>
</organism>
<evidence type="ECO:0000256" key="2">
    <source>
        <dbReference type="ARBA" id="ARBA00009256"/>
    </source>
</evidence>
<dbReference type="SUPFAM" id="SSF52374">
    <property type="entry name" value="Nucleotidylyl transferase"/>
    <property type="match status" value="1"/>
</dbReference>
<feature type="binding site" evidence="8">
    <location>
        <begin position="147"/>
        <end position="150"/>
    </location>
    <ligand>
        <name>ATP</name>
        <dbReference type="ChEBI" id="CHEBI:30616"/>
    </ligand>
</feature>
<dbReference type="UniPathway" id="UPA00028">
    <property type="reaction ID" value="UER00005"/>
</dbReference>
<dbReference type="InterPro" id="IPR004821">
    <property type="entry name" value="Cyt_trans-like"/>
</dbReference>
<dbReference type="Gene3D" id="3.30.1300.10">
    <property type="entry name" value="Pantoate-beta-alanine ligase, C-terminal domain"/>
    <property type="match status" value="1"/>
</dbReference>
<evidence type="ECO:0000256" key="5">
    <source>
        <dbReference type="ARBA" id="ARBA00022741"/>
    </source>
</evidence>
<dbReference type="AlphaFoldDB" id="A0A2P8CHU6"/>
<comment type="miscellaneous">
    <text evidence="8">The reaction proceeds by a bi uni uni bi ping pong mechanism.</text>
</comment>
<dbReference type="PANTHER" id="PTHR21299:SF1">
    <property type="entry name" value="PANTOATE--BETA-ALANINE LIGASE"/>
    <property type="match status" value="1"/>
</dbReference>
<accession>A0A2P8CHU6</accession>
<dbReference type="GO" id="GO:0004592">
    <property type="term" value="F:pantoate-beta-alanine ligase activity"/>
    <property type="evidence" value="ECO:0007669"/>
    <property type="project" value="UniProtKB-UniRule"/>
</dbReference>
<comment type="subcellular location">
    <subcellularLocation>
        <location evidence="8">Cytoplasm</location>
    </subcellularLocation>
</comment>
<keyword evidence="6 8" id="KW-0067">ATP-binding</keyword>
<sequence length="282" mass="31745">MKLFTTRNELNEALDANRNQGKSIGFVPTMGALHEGHLSLVSQAGNENDVVVVSIFVNPTQFNDPADLERYPRTLEEDMKKLATVGDPLIFAPAVREMYPEPDNRQFDFGNLETVMEGQFRPGHFNGVGQIVSKLFDVVMPHRAYFGLKDFQQLAIIKEMVRQLQYDIKIVPCEIVREADGLAMSSRNQLLTPEHRAAAPLISQTLSEAKKLVGEKSVEELKAWVQEKINNSPLLEVEYFEIVDDNYLQPVKTWGEPTVKVGCIAVHAGKVRLIDNVILEKQ</sequence>
<dbReference type="EMBL" id="BLAU01000001">
    <property type="protein sequence ID" value="GET20712.1"/>
    <property type="molecule type" value="Genomic_DNA"/>
</dbReference>
<name>A0A2P8CHU6_9BACT</name>
<feature type="binding site" evidence="8">
    <location>
        <position position="61"/>
    </location>
    <ligand>
        <name>beta-alanine</name>
        <dbReference type="ChEBI" id="CHEBI:57966"/>
    </ligand>
</feature>
<dbReference type="OrthoDB" id="9773087at2"/>
<keyword evidence="4 8" id="KW-0566">Pantothenate biosynthesis</keyword>
<dbReference type="InterPro" id="IPR014729">
    <property type="entry name" value="Rossmann-like_a/b/a_fold"/>
</dbReference>
<protein>
    <recommendedName>
        <fullName evidence="8">Pantothenate synthetase</fullName>
        <shortName evidence="8">PS</shortName>
        <ecNumber evidence="8">6.3.2.1</ecNumber>
    </recommendedName>
    <alternativeName>
        <fullName evidence="8">Pantoate--beta-alanine ligase</fullName>
    </alternativeName>
    <alternativeName>
        <fullName evidence="8">Pantoate-activating enzyme</fullName>
    </alternativeName>
</protein>